<feature type="region of interest" description="Disordered" evidence="1">
    <location>
        <begin position="32"/>
        <end position="89"/>
    </location>
</feature>
<sequence length="192" mass="21736">MCHRFTIYRNPIYMYGMVGLLLVNTGQACQESKPKLEPDSSFGTQETYPAIPLKPKPEPESEPKSNPSSSKSPNQPPSSNIPTPTDEYEKKKQEKIVFLLRTLDFLVRVGNLLCVAEGREGINIACKEVEEKLVSMLQETGENKLNQPIQQFYQILNVALRSGQPERKEKIEAALAMFKKSIKDYCNSLNRL</sequence>
<dbReference type="EMBL" id="CP029619">
    <property type="protein sequence ID" value="AWN82084.1"/>
    <property type="molecule type" value="Genomic_DNA"/>
</dbReference>
<evidence type="ECO:0000313" key="2">
    <source>
        <dbReference type="EMBL" id="AWN82084.1"/>
    </source>
</evidence>
<protein>
    <submittedName>
        <fullName evidence="2">Uncharacterized protein</fullName>
    </submittedName>
</protein>
<accession>A0A2Z3LI10</accession>
<organism evidence="2 3">
    <name type="scientific">Candidatus Cardinium hertigii</name>
    <dbReference type="NCBI Taxonomy" id="247481"/>
    <lineage>
        <taxon>Bacteria</taxon>
        <taxon>Pseudomonadati</taxon>
        <taxon>Bacteroidota</taxon>
        <taxon>Cytophagia</taxon>
        <taxon>Cytophagales</taxon>
        <taxon>Amoebophilaceae</taxon>
        <taxon>Candidatus Cardinium</taxon>
    </lineage>
</organism>
<feature type="compositionally biased region" description="Low complexity" evidence="1">
    <location>
        <begin position="64"/>
        <end position="80"/>
    </location>
</feature>
<dbReference type="PROSITE" id="PS51257">
    <property type="entry name" value="PROKAR_LIPOPROTEIN"/>
    <property type="match status" value="1"/>
</dbReference>
<keyword evidence="3" id="KW-1185">Reference proteome</keyword>
<reference evidence="2 3" key="1">
    <citation type="submission" date="2018-05" db="EMBL/GenBank/DDBJ databases">
        <title>Candidatus Cardinium hertigii Genome Assembly.</title>
        <authorList>
            <person name="Showmaker K.C."/>
            <person name="Walden K.O."/>
            <person name="Fields C.J."/>
            <person name="Lambert K.N."/>
            <person name="Hudson M.E."/>
        </authorList>
    </citation>
    <scope>NUCLEOTIDE SEQUENCE [LARGE SCALE GENOMIC DNA]</scope>
    <source>
        <strain evidence="3">cHgTN10</strain>
    </source>
</reference>
<gene>
    <name evidence="2" type="ORF">DK880_00775</name>
</gene>
<dbReference type="AlphaFoldDB" id="A0A2Z3LI10"/>
<evidence type="ECO:0000256" key="1">
    <source>
        <dbReference type="SAM" id="MobiDB-lite"/>
    </source>
</evidence>
<name>A0A2Z3LI10_9BACT</name>
<proteinExistence type="predicted"/>
<evidence type="ECO:0000313" key="3">
    <source>
        <dbReference type="Proteomes" id="UP000245872"/>
    </source>
</evidence>
<dbReference type="KEGG" id="cher:DK880_00775"/>
<dbReference type="Proteomes" id="UP000245872">
    <property type="component" value="Chromosome"/>
</dbReference>